<evidence type="ECO:0000313" key="3">
    <source>
        <dbReference type="Proteomes" id="UP000476176"/>
    </source>
</evidence>
<feature type="non-terminal residue" evidence="2">
    <location>
        <position position="1"/>
    </location>
</feature>
<sequence length="105" mass="11373">HCVNLCIVSPEVPARSSKEGRPRSQNQDKQRIMLARDGGARRAPTDLCMMVIDVATKEGSTSGGPCKTTANQPQISKRQRTPVTKKRKCSFQGCLGSAVSRGMDL</sequence>
<proteinExistence type="predicted"/>
<reference evidence="2 3" key="1">
    <citation type="submission" date="2018-09" db="EMBL/GenBank/DDBJ databases">
        <title>Genomic investigation of the strawberry pathogen Phytophthora fragariae indicates pathogenicity is determined by transcriptional variation in three key races.</title>
        <authorList>
            <person name="Adams T.M."/>
            <person name="Armitage A.D."/>
            <person name="Sobczyk M.K."/>
            <person name="Bates H.J."/>
            <person name="Dunwell J.M."/>
            <person name="Nellist C.F."/>
            <person name="Harrison R.J."/>
        </authorList>
    </citation>
    <scope>NUCLEOTIDE SEQUENCE [LARGE SCALE GENOMIC DNA]</scope>
    <source>
        <strain evidence="2 3">BC-23</strain>
    </source>
</reference>
<organism evidence="2 3">
    <name type="scientific">Phytophthora fragariae</name>
    <dbReference type="NCBI Taxonomy" id="53985"/>
    <lineage>
        <taxon>Eukaryota</taxon>
        <taxon>Sar</taxon>
        <taxon>Stramenopiles</taxon>
        <taxon>Oomycota</taxon>
        <taxon>Peronosporomycetes</taxon>
        <taxon>Peronosporales</taxon>
        <taxon>Peronosporaceae</taxon>
        <taxon>Phytophthora</taxon>
    </lineage>
</organism>
<dbReference type="EMBL" id="QXGC01003974">
    <property type="protein sequence ID" value="KAE9171956.1"/>
    <property type="molecule type" value="Genomic_DNA"/>
</dbReference>
<feature type="region of interest" description="Disordered" evidence="1">
    <location>
        <begin position="58"/>
        <end position="84"/>
    </location>
</feature>
<gene>
    <name evidence="2" type="ORF">PF004_g27407</name>
</gene>
<dbReference type="Proteomes" id="UP000476176">
    <property type="component" value="Unassembled WGS sequence"/>
</dbReference>
<dbReference type="AlphaFoldDB" id="A0A6G0MKL3"/>
<evidence type="ECO:0000256" key="1">
    <source>
        <dbReference type="SAM" id="MobiDB-lite"/>
    </source>
</evidence>
<evidence type="ECO:0000313" key="2">
    <source>
        <dbReference type="EMBL" id="KAE9171956.1"/>
    </source>
</evidence>
<protein>
    <submittedName>
        <fullName evidence="2">Uncharacterized protein</fullName>
    </submittedName>
</protein>
<accession>A0A6G0MKL3</accession>
<comment type="caution">
    <text evidence="2">The sequence shown here is derived from an EMBL/GenBank/DDBJ whole genome shotgun (WGS) entry which is preliminary data.</text>
</comment>
<name>A0A6G0MKL3_9STRA</name>